<comment type="similarity">
    <text evidence="2">Belongs to the glutamate-gated ion channel (TC 1.A.10.1) family.</text>
</comment>
<evidence type="ECO:0000256" key="1">
    <source>
        <dbReference type="ARBA" id="ARBA00004651"/>
    </source>
</evidence>
<protein>
    <recommendedName>
        <fullName evidence="11">Ionotropic glutamate receptor C-terminal domain-containing protein</fullName>
    </recommendedName>
</protein>
<keyword evidence="7" id="KW-0675">Receptor</keyword>
<evidence type="ECO:0000256" key="7">
    <source>
        <dbReference type="ARBA" id="ARBA00023170"/>
    </source>
</evidence>
<dbReference type="PANTHER" id="PTHR42643:SF24">
    <property type="entry name" value="IONOTROPIC RECEPTOR 60A"/>
    <property type="match status" value="1"/>
</dbReference>
<evidence type="ECO:0000256" key="8">
    <source>
        <dbReference type="ARBA" id="ARBA00023180"/>
    </source>
</evidence>
<evidence type="ECO:0000256" key="5">
    <source>
        <dbReference type="ARBA" id="ARBA00022989"/>
    </source>
</evidence>
<comment type="caution">
    <text evidence="12">The sequence shown here is derived from an EMBL/GenBank/DDBJ whole genome shotgun (WGS) entry which is preliminary data.</text>
</comment>
<evidence type="ECO:0000256" key="9">
    <source>
        <dbReference type="SAM" id="MobiDB-lite"/>
    </source>
</evidence>
<evidence type="ECO:0000259" key="11">
    <source>
        <dbReference type="Pfam" id="PF00060"/>
    </source>
</evidence>
<keyword evidence="4 10" id="KW-0812">Transmembrane</keyword>
<feature type="region of interest" description="Disordered" evidence="9">
    <location>
        <begin position="1"/>
        <end position="25"/>
    </location>
</feature>
<keyword evidence="8" id="KW-0325">Glycoprotein</keyword>
<evidence type="ECO:0000313" key="12">
    <source>
        <dbReference type="EMBL" id="GFY47898.1"/>
    </source>
</evidence>
<feature type="transmembrane region" description="Helical" evidence="10">
    <location>
        <begin position="103"/>
        <end position="121"/>
    </location>
</feature>
<dbReference type="PANTHER" id="PTHR42643">
    <property type="entry name" value="IONOTROPIC RECEPTOR 20A-RELATED"/>
    <property type="match status" value="1"/>
</dbReference>
<evidence type="ECO:0000256" key="4">
    <source>
        <dbReference type="ARBA" id="ARBA00022692"/>
    </source>
</evidence>
<gene>
    <name evidence="12" type="primary">AVEN_219576_1</name>
    <name evidence="12" type="ORF">TNIN_93761</name>
</gene>
<accession>A0A8X7BYP6</accession>
<dbReference type="Pfam" id="PF00060">
    <property type="entry name" value="Lig_chan"/>
    <property type="match status" value="1"/>
</dbReference>
<keyword evidence="13" id="KW-1185">Reference proteome</keyword>
<dbReference type="InterPro" id="IPR052192">
    <property type="entry name" value="Insect_Ionotropic_Sensory_Rcpt"/>
</dbReference>
<dbReference type="GO" id="GO:0050906">
    <property type="term" value="P:detection of stimulus involved in sensory perception"/>
    <property type="evidence" value="ECO:0007669"/>
    <property type="project" value="UniProtKB-ARBA"/>
</dbReference>
<proteinExistence type="inferred from homology"/>
<dbReference type="OrthoDB" id="8182981at2759"/>
<sequence length="365" mass="41072">MAPPPEQTSNKPKETPLGENRQPETAAKEGSFGFMDAVMELKKFFTDYPSLLELGKKLRQAQGDERLYVWLSFFSSIAIAAGATGLIYSILPFSDKKKKAEALLRYLWLFLMSLIGKDFGAKNSWYLKQIWNTPSFRFVQGVWLVACLVFVNSYQGSIISTYAAFKMKPKYESLEDLMKDKSVEIGTYANSFPYLCMARLTNTTFEPVFLRAKENLQYIGEGIPPWMDPVEQGKAVIVGETGHTKYFIGERFKLTGKCGIRVIPLDFCAAYIALGSRNELSNAFVNHFNIGIQRFNEGGLSSLQKAESVLFYEICTQTESSSIHPLDLTDLIGAFTVLGVGLTLSIIYFVLELITKWSQGRKLKM</sequence>
<feature type="transmembrane region" description="Helical" evidence="10">
    <location>
        <begin position="331"/>
        <end position="355"/>
    </location>
</feature>
<dbReference type="InterPro" id="IPR001320">
    <property type="entry name" value="Iontro_rcpt_C"/>
</dbReference>
<evidence type="ECO:0000256" key="3">
    <source>
        <dbReference type="ARBA" id="ARBA00022475"/>
    </source>
</evidence>
<dbReference type="GO" id="GO:0005886">
    <property type="term" value="C:plasma membrane"/>
    <property type="evidence" value="ECO:0007669"/>
    <property type="project" value="UniProtKB-SubCell"/>
</dbReference>
<organism evidence="12 13">
    <name type="scientific">Trichonephila inaurata madagascariensis</name>
    <dbReference type="NCBI Taxonomy" id="2747483"/>
    <lineage>
        <taxon>Eukaryota</taxon>
        <taxon>Metazoa</taxon>
        <taxon>Ecdysozoa</taxon>
        <taxon>Arthropoda</taxon>
        <taxon>Chelicerata</taxon>
        <taxon>Arachnida</taxon>
        <taxon>Araneae</taxon>
        <taxon>Araneomorphae</taxon>
        <taxon>Entelegynae</taxon>
        <taxon>Araneoidea</taxon>
        <taxon>Nephilidae</taxon>
        <taxon>Trichonephila</taxon>
        <taxon>Trichonephila inaurata</taxon>
    </lineage>
</organism>
<feature type="transmembrane region" description="Helical" evidence="10">
    <location>
        <begin position="67"/>
        <end position="91"/>
    </location>
</feature>
<evidence type="ECO:0000256" key="2">
    <source>
        <dbReference type="ARBA" id="ARBA00008685"/>
    </source>
</evidence>
<evidence type="ECO:0000256" key="10">
    <source>
        <dbReference type="SAM" id="Phobius"/>
    </source>
</evidence>
<feature type="domain" description="Ionotropic glutamate receptor C-terminal" evidence="11">
    <location>
        <begin position="69"/>
        <end position="342"/>
    </location>
</feature>
<evidence type="ECO:0000256" key="6">
    <source>
        <dbReference type="ARBA" id="ARBA00023136"/>
    </source>
</evidence>
<keyword evidence="5 10" id="KW-1133">Transmembrane helix</keyword>
<dbReference type="GO" id="GO:0015276">
    <property type="term" value="F:ligand-gated monoatomic ion channel activity"/>
    <property type="evidence" value="ECO:0007669"/>
    <property type="project" value="InterPro"/>
</dbReference>
<reference evidence="12" key="1">
    <citation type="submission" date="2020-08" db="EMBL/GenBank/DDBJ databases">
        <title>Multicomponent nature underlies the extraordinary mechanical properties of spider dragline silk.</title>
        <authorList>
            <person name="Kono N."/>
            <person name="Nakamura H."/>
            <person name="Mori M."/>
            <person name="Yoshida Y."/>
            <person name="Ohtoshi R."/>
            <person name="Malay A.D."/>
            <person name="Moran D.A.P."/>
            <person name="Tomita M."/>
            <person name="Numata K."/>
            <person name="Arakawa K."/>
        </authorList>
    </citation>
    <scope>NUCLEOTIDE SEQUENCE</scope>
</reference>
<dbReference type="Proteomes" id="UP000886998">
    <property type="component" value="Unassembled WGS sequence"/>
</dbReference>
<feature type="transmembrane region" description="Helical" evidence="10">
    <location>
        <begin position="141"/>
        <end position="165"/>
    </location>
</feature>
<comment type="subcellular location">
    <subcellularLocation>
        <location evidence="1">Cell membrane</location>
        <topology evidence="1">Multi-pass membrane protein</topology>
    </subcellularLocation>
</comment>
<evidence type="ECO:0000313" key="13">
    <source>
        <dbReference type="Proteomes" id="UP000886998"/>
    </source>
</evidence>
<dbReference type="Gene3D" id="1.10.287.70">
    <property type="match status" value="1"/>
</dbReference>
<dbReference type="AlphaFoldDB" id="A0A8X7BYP6"/>
<dbReference type="EMBL" id="BMAV01006185">
    <property type="protein sequence ID" value="GFY47898.1"/>
    <property type="molecule type" value="Genomic_DNA"/>
</dbReference>
<keyword evidence="6 10" id="KW-0472">Membrane</keyword>
<keyword evidence="3" id="KW-1003">Cell membrane</keyword>
<name>A0A8X7BYP6_9ARAC</name>